<feature type="compositionally biased region" description="Basic and acidic residues" evidence="2">
    <location>
        <begin position="212"/>
        <end position="233"/>
    </location>
</feature>
<proteinExistence type="predicted"/>
<dbReference type="EMBL" id="CP031001">
    <property type="protein sequence ID" value="QHN79474.1"/>
    <property type="molecule type" value="Genomic_DNA"/>
</dbReference>
<feature type="compositionally biased region" description="Basic and acidic residues" evidence="2">
    <location>
        <begin position="19"/>
        <end position="29"/>
    </location>
</feature>
<evidence type="ECO:0000256" key="2">
    <source>
        <dbReference type="SAM" id="MobiDB-lite"/>
    </source>
</evidence>
<dbReference type="SMR" id="A0A6B9VFH2"/>
<name>A0A6B9VFH2_ARAHY</name>
<gene>
    <name evidence="3" type="ORF">DS421_19g670330</name>
</gene>
<feature type="compositionally biased region" description="Basic and acidic residues" evidence="2">
    <location>
        <begin position="179"/>
        <end position="189"/>
    </location>
</feature>
<feature type="region of interest" description="Disordered" evidence="2">
    <location>
        <begin position="57"/>
        <end position="268"/>
    </location>
</feature>
<organism evidence="3 4">
    <name type="scientific">Arachis hypogaea</name>
    <name type="common">Peanut</name>
    <dbReference type="NCBI Taxonomy" id="3818"/>
    <lineage>
        <taxon>Eukaryota</taxon>
        <taxon>Viridiplantae</taxon>
        <taxon>Streptophyta</taxon>
        <taxon>Embryophyta</taxon>
        <taxon>Tracheophyta</taxon>
        <taxon>Spermatophyta</taxon>
        <taxon>Magnoliopsida</taxon>
        <taxon>eudicotyledons</taxon>
        <taxon>Gunneridae</taxon>
        <taxon>Pentapetalae</taxon>
        <taxon>rosids</taxon>
        <taxon>fabids</taxon>
        <taxon>Fabales</taxon>
        <taxon>Fabaceae</taxon>
        <taxon>Papilionoideae</taxon>
        <taxon>50 kb inversion clade</taxon>
        <taxon>dalbergioids sensu lato</taxon>
        <taxon>Dalbergieae</taxon>
        <taxon>Pterocarpus clade</taxon>
        <taxon>Arachis</taxon>
    </lineage>
</organism>
<sequence length="570" mass="65005">MEPPLLPKKPLSDKVPNFDVHKQEGDSAHHLPASAVTEDQVDEGVEVVNVDEKEQLLNSGDNGLEDSSCVQQVSVKKKRGRKSKKDMLEALNIARKKKGDDDSADMTVKTRVRTSVPTCAENLKEEYGDDEGLGEKKRRGRKPKNQKTEEHPINDNDVPNVENESKPDIDNEGEDADGDVQKRKQDRVGSRKRGGKMKLEDRNPGDSANDGVPEKFPGRKRKNMDGEQKEELGSHSNAQIDAETTLDSLEKSDNQRSYSLRKRENTSNHKRVDLLKGIDVQKQTAEKEFQAKRQGLSIEKSIDDTRPIHPDTHQDFHTPVSDQAFSPQEMELKELISAVSNLSHKIDMTSQSSTIETSPESRLPKELCPRALESLKRLVDFSKHTVDEWLNQDDLNNLLSEILSSTLEYHVPISFSKQVQKFKNFINNSLVSHNKLADLKKELSQIETESVHLDVSYASSQKNYKKYETNVAHAAKALDQLVCREEELEKELAGVRADIASLRNRFLKADKRKKDLNRELCEMESTRAELKRKYEKLQIEEREEILVFSSINEERVRLRLELEELLKPYL</sequence>
<dbReference type="AlphaFoldDB" id="A0A6B9VFH2"/>
<feature type="compositionally biased region" description="Basic residues" evidence="2">
    <location>
        <begin position="136"/>
        <end position="145"/>
    </location>
</feature>
<dbReference type="Gramene" id="arahy.Tifrunner.gnm2.ann2.Ah19g515500.1">
    <property type="protein sequence ID" value="arahy.Tifrunner.gnm2.ann2.Ah19g515500.1-CDS"/>
    <property type="gene ID" value="arahy.Tifrunner.gnm2.ann2.Ah19g515500"/>
</dbReference>
<accession>A0A6B9VFH2</accession>
<reference evidence="3 4" key="1">
    <citation type="submission" date="2020-01" db="EMBL/GenBank/DDBJ databases">
        <title>Genome sequence of Arachis hypogaea, cultivar Shitouqi.</title>
        <authorList>
            <person name="Zhuang W."/>
            <person name="Chen H."/>
            <person name="Varshney R."/>
            <person name="Wang D."/>
            <person name="Ming R."/>
        </authorList>
    </citation>
    <scope>NUCLEOTIDE SEQUENCE [LARGE SCALE GENOMIC DNA]</scope>
    <source>
        <tissue evidence="3">Young leaf</tissue>
    </source>
</reference>
<evidence type="ECO:0000256" key="1">
    <source>
        <dbReference type="SAM" id="Coils"/>
    </source>
</evidence>
<evidence type="ECO:0000313" key="4">
    <source>
        <dbReference type="Proteomes" id="UP000464620"/>
    </source>
</evidence>
<feature type="coiled-coil region" evidence="1">
    <location>
        <begin position="471"/>
        <end position="543"/>
    </location>
</feature>
<protein>
    <submittedName>
        <fullName evidence="3">Uncharacterized protein</fullName>
    </submittedName>
</protein>
<keyword evidence="1" id="KW-0175">Coiled coil</keyword>
<dbReference type="Proteomes" id="UP000464620">
    <property type="component" value="Chromosome B09"/>
</dbReference>
<feature type="region of interest" description="Disordered" evidence="2">
    <location>
        <begin position="1"/>
        <end position="40"/>
    </location>
</feature>
<evidence type="ECO:0000313" key="3">
    <source>
        <dbReference type="EMBL" id="QHN79474.1"/>
    </source>
</evidence>
<feature type="compositionally biased region" description="Basic residues" evidence="2">
    <location>
        <begin position="75"/>
        <end position="84"/>
    </location>
</feature>